<reference evidence="2" key="1">
    <citation type="journal article" date="2017" name="Cell">
        <title>Insights into land plant evolution garnered from the Marchantia polymorpha genome.</title>
        <authorList>
            <person name="Bowman J.L."/>
            <person name="Kohchi T."/>
            <person name="Yamato K.T."/>
            <person name="Jenkins J."/>
            <person name="Shu S."/>
            <person name="Ishizaki K."/>
            <person name="Yamaoka S."/>
            <person name="Nishihama R."/>
            <person name="Nakamura Y."/>
            <person name="Berger F."/>
            <person name="Adam C."/>
            <person name="Aki S.S."/>
            <person name="Althoff F."/>
            <person name="Araki T."/>
            <person name="Arteaga-Vazquez M.A."/>
            <person name="Balasubrmanian S."/>
            <person name="Barry K."/>
            <person name="Bauer D."/>
            <person name="Boehm C.R."/>
            <person name="Briginshaw L."/>
            <person name="Caballero-Perez J."/>
            <person name="Catarino B."/>
            <person name="Chen F."/>
            <person name="Chiyoda S."/>
            <person name="Chovatia M."/>
            <person name="Davies K.M."/>
            <person name="Delmans M."/>
            <person name="Demura T."/>
            <person name="Dierschke T."/>
            <person name="Dolan L."/>
            <person name="Dorantes-Acosta A.E."/>
            <person name="Eklund D.M."/>
            <person name="Florent S.N."/>
            <person name="Flores-Sandoval E."/>
            <person name="Fujiyama A."/>
            <person name="Fukuzawa H."/>
            <person name="Galik B."/>
            <person name="Grimanelli D."/>
            <person name="Grimwood J."/>
            <person name="Grossniklaus U."/>
            <person name="Hamada T."/>
            <person name="Haseloff J."/>
            <person name="Hetherington A.J."/>
            <person name="Higo A."/>
            <person name="Hirakawa Y."/>
            <person name="Hundley H.N."/>
            <person name="Ikeda Y."/>
            <person name="Inoue K."/>
            <person name="Inoue S.I."/>
            <person name="Ishida S."/>
            <person name="Jia Q."/>
            <person name="Kakita M."/>
            <person name="Kanazawa T."/>
            <person name="Kawai Y."/>
            <person name="Kawashima T."/>
            <person name="Kennedy M."/>
            <person name="Kinose K."/>
            <person name="Kinoshita T."/>
            <person name="Kohara Y."/>
            <person name="Koide E."/>
            <person name="Komatsu K."/>
            <person name="Kopischke S."/>
            <person name="Kubo M."/>
            <person name="Kyozuka J."/>
            <person name="Lagercrantz U."/>
            <person name="Lin S.S."/>
            <person name="Lindquist E."/>
            <person name="Lipzen A.M."/>
            <person name="Lu C.W."/>
            <person name="De Luna E."/>
            <person name="Martienssen R.A."/>
            <person name="Minamino N."/>
            <person name="Mizutani M."/>
            <person name="Mizutani M."/>
            <person name="Mochizuki N."/>
            <person name="Monte I."/>
            <person name="Mosher R."/>
            <person name="Nagasaki H."/>
            <person name="Nakagami H."/>
            <person name="Naramoto S."/>
            <person name="Nishitani K."/>
            <person name="Ohtani M."/>
            <person name="Okamoto T."/>
            <person name="Okumura M."/>
            <person name="Phillips J."/>
            <person name="Pollak B."/>
            <person name="Reinders A."/>
            <person name="Rovekamp M."/>
            <person name="Sano R."/>
            <person name="Sawa S."/>
            <person name="Schmid M.W."/>
            <person name="Shirakawa M."/>
            <person name="Solano R."/>
            <person name="Spunde A."/>
            <person name="Suetsugu N."/>
            <person name="Sugano S."/>
            <person name="Sugiyama A."/>
            <person name="Sun R."/>
            <person name="Suzuki Y."/>
            <person name="Takenaka M."/>
            <person name="Takezawa D."/>
            <person name="Tomogane H."/>
            <person name="Tsuzuki M."/>
            <person name="Ueda T."/>
            <person name="Umeda M."/>
            <person name="Ward J.M."/>
            <person name="Watanabe Y."/>
            <person name="Yazaki K."/>
            <person name="Yokoyama R."/>
            <person name="Yoshitake Y."/>
            <person name="Yotsui I."/>
            <person name="Zachgo S."/>
            <person name="Schmutz J."/>
        </authorList>
    </citation>
    <scope>NUCLEOTIDE SEQUENCE [LARGE SCALE GENOMIC DNA]</scope>
    <source>
        <strain evidence="2">Tak-1</strain>
    </source>
</reference>
<dbReference type="Proteomes" id="UP000244005">
    <property type="component" value="Unassembled WGS sequence"/>
</dbReference>
<proteinExistence type="predicted"/>
<sequence>MHLCHFVSRESGTRECSENVFGRKGRVSVESFTIYTQSFRRGPERGQQTPGMPHARKRAVGTSFLFRTCMEERCLNSSIKRSVNCIFSSHY</sequence>
<organism evidence="1 2">
    <name type="scientific">Marchantia polymorpha</name>
    <name type="common">Common liverwort</name>
    <name type="synonym">Marchantia aquatica</name>
    <dbReference type="NCBI Taxonomy" id="3197"/>
    <lineage>
        <taxon>Eukaryota</taxon>
        <taxon>Viridiplantae</taxon>
        <taxon>Streptophyta</taxon>
        <taxon>Embryophyta</taxon>
        <taxon>Marchantiophyta</taxon>
        <taxon>Marchantiopsida</taxon>
        <taxon>Marchantiidae</taxon>
        <taxon>Marchantiales</taxon>
        <taxon>Marchantiaceae</taxon>
        <taxon>Marchantia</taxon>
    </lineage>
</organism>
<keyword evidence="2" id="KW-1185">Reference proteome</keyword>
<name>A0A2R6XRW4_MARPO</name>
<evidence type="ECO:0000313" key="1">
    <source>
        <dbReference type="EMBL" id="PTQ48786.1"/>
    </source>
</evidence>
<dbReference type="EMBL" id="KZ772676">
    <property type="protein sequence ID" value="PTQ48786.1"/>
    <property type="molecule type" value="Genomic_DNA"/>
</dbReference>
<accession>A0A2R6XRW4</accession>
<evidence type="ECO:0000313" key="2">
    <source>
        <dbReference type="Proteomes" id="UP000244005"/>
    </source>
</evidence>
<gene>
    <name evidence="1" type="ORF">MARPO_0004s0073</name>
</gene>
<protein>
    <submittedName>
        <fullName evidence="1">Uncharacterized protein</fullName>
    </submittedName>
</protein>
<dbReference type="AlphaFoldDB" id="A0A2R6XRW4"/>
<dbReference type="Gramene" id="Mp3g15990.1">
    <property type="protein sequence ID" value="Mp3g15990.1.cds1"/>
    <property type="gene ID" value="Mp3g15990"/>
</dbReference>